<dbReference type="EMBL" id="CACVAV010000158">
    <property type="protein sequence ID" value="CAA6810004.1"/>
    <property type="molecule type" value="Genomic_DNA"/>
</dbReference>
<evidence type="ECO:0000256" key="5">
    <source>
        <dbReference type="ARBA" id="ARBA00022989"/>
    </source>
</evidence>
<feature type="non-terminal residue" evidence="9">
    <location>
        <position position="565"/>
    </location>
</feature>
<dbReference type="InterPro" id="IPR004680">
    <property type="entry name" value="Cit_transptr-like_dom"/>
</dbReference>
<dbReference type="GO" id="GO:0005886">
    <property type="term" value="C:plasma membrane"/>
    <property type="evidence" value="ECO:0007669"/>
    <property type="project" value="TreeGrafter"/>
</dbReference>
<sequence length="565" mass="61435">MGMSKAVLKKLIAAGIFLAIALYVTTIVPTTGVAWAMAILLLTVYLFAFEVVDVDVAAIVVMVLLGLTALLAPIMGLDEAMVPADSLFNGFSSNAVISIIAVMIIGAGLDKTGLMSQVAVFILKVGGKTEKRIIPIISGTVGIISSFMQNVGAAALFLPVVSRISNRSGIPKSRLLMPMGFCAILGGTVTMIGSSPLILLNDLILTSNQTLDSGNQMHTWELFSVTPIGLTLVITGILYFLLAGRYVLPVAKESETEHETTLQYLQRTYNIKFKLLEVELGKDSPLLGRKLLEVETERNVRVIAMKEGSQVRAGVDSLDRDLEFKEGHVLGLVGLPEREQSFIDREKLIIHRGTPIFGDLLSDKQSGMAEIVIPNDSSLIGKSAIDVWLRKRYGISLMAILRNGEVIYAEDQEHEDIDEIRKVPFQAGDMIMVYTTWDALERLEKDRDFIIITADYPRKEEVRPNKLGWALGFFGIALALVLFTDLKLSIALLTGAIGMILSGVLNIDEAYEAVSWKTVFLLASLIPLGYAVESTGTAKWIAEGILTVVGDLPIWGIQAVLAILA</sequence>
<dbReference type="PANTHER" id="PTHR43652">
    <property type="entry name" value="BASIC AMINO ACID ANTIPORTER YFCC-RELATED"/>
    <property type="match status" value="1"/>
</dbReference>
<dbReference type="InterPro" id="IPR051679">
    <property type="entry name" value="DASS-Related_Transporters"/>
</dbReference>
<dbReference type="PROSITE" id="PS51202">
    <property type="entry name" value="RCK_C"/>
    <property type="match status" value="2"/>
</dbReference>
<evidence type="ECO:0000256" key="2">
    <source>
        <dbReference type="ARBA" id="ARBA00022448"/>
    </source>
</evidence>
<dbReference type="Pfam" id="PF03600">
    <property type="entry name" value="CitMHS"/>
    <property type="match status" value="1"/>
</dbReference>
<feature type="transmembrane region" description="Helical" evidence="7">
    <location>
        <begin position="179"/>
        <end position="200"/>
    </location>
</feature>
<keyword evidence="5 7" id="KW-1133">Transmembrane helix</keyword>
<reference evidence="9" key="1">
    <citation type="submission" date="2020-01" db="EMBL/GenBank/DDBJ databases">
        <authorList>
            <person name="Meier V. D."/>
            <person name="Meier V D."/>
        </authorList>
    </citation>
    <scope>NUCLEOTIDE SEQUENCE</scope>
    <source>
        <strain evidence="9">HLG_WM_MAG_08</strain>
    </source>
</reference>
<evidence type="ECO:0000256" key="1">
    <source>
        <dbReference type="ARBA" id="ARBA00004141"/>
    </source>
</evidence>
<dbReference type="Gene3D" id="3.30.70.1450">
    <property type="entry name" value="Regulator of K+ conductance, C-terminal domain"/>
    <property type="match status" value="2"/>
</dbReference>
<gene>
    <name evidence="9" type="ORF">HELGO_WM36386</name>
</gene>
<evidence type="ECO:0000256" key="4">
    <source>
        <dbReference type="ARBA" id="ARBA00022737"/>
    </source>
</evidence>
<dbReference type="GO" id="GO:0008324">
    <property type="term" value="F:monoatomic cation transmembrane transporter activity"/>
    <property type="evidence" value="ECO:0007669"/>
    <property type="project" value="InterPro"/>
</dbReference>
<dbReference type="InterPro" id="IPR036721">
    <property type="entry name" value="RCK_C_sf"/>
</dbReference>
<dbReference type="PANTHER" id="PTHR43652:SF2">
    <property type="entry name" value="BASIC AMINO ACID ANTIPORTER YFCC-RELATED"/>
    <property type="match status" value="1"/>
</dbReference>
<evidence type="ECO:0000313" key="9">
    <source>
        <dbReference type="EMBL" id="CAA6810004.1"/>
    </source>
</evidence>
<dbReference type="Pfam" id="PF02080">
    <property type="entry name" value="TrkA_C"/>
    <property type="match status" value="1"/>
</dbReference>
<feature type="domain" description="RCK C-terminal" evidence="8">
    <location>
        <begin position="263"/>
        <end position="348"/>
    </location>
</feature>
<feature type="transmembrane region" description="Helical" evidence="7">
    <location>
        <begin position="56"/>
        <end position="75"/>
    </location>
</feature>
<feature type="domain" description="RCK C-terminal" evidence="8">
    <location>
        <begin position="355"/>
        <end position="449"/>
    </location>
</feature>
<feature type="transmembrane region" description="Helical" evidence="7">
    <location>
        <begin position="220"/>
        <end position="242"/>
    </location>
</feature>
<feature type="transmembrane region" description="Helical" evidence="7">
    <location>
        <begin position="467"/>
        <end position="484"/>
    </location>
</feature>
<name>A0A6S6SV67_9GAMM</name>
<feature type="transmembrane region" description="Helical" evidence="7">
    <location>
        <begin position="133"/>
        <end position="158"/>
    </location>
</feature>
<proteinExistence type="predicted"/>
<evidence type="ECO:0000256" key="6">
    <source>
        <dbReference type="ARBA" id="ARBA00023136"/>
    </source>
</evidence>
<keyword evidence="4" id="KW-0677">Repeat</keyword>
<organism evidence="9">
    <name type="scientific">uncultured Thiotrichaceae bacterium</name>
    <dbReference type="NCBI Taxonomy" id="298394"/>
    <lineage>
        <taxon>Bacteria</taxon>
        <taxon>Pseudomonadati</taxon>
        <taxon>Pseudomonadota</taxon>
        <taxon>Gammaproteobacteria</taxon>
        <taxon>Thiotrichales</taxon>
        <taxon>Thiotrichaceae</taxon>
        <taxon>environmental samples</taxon>
    </lineage>
</organism>
<dbReference type="InterPro" id="IPR006037">
    <property type="entry name" value="RCK_C"/>
</dbReference>
<feature type="transmembrane region" description="Helical" evidence="7">
    <location>
        <begin position="514"/>
        <end position="532"/>
    </location>
</feature>
<feature type="transmembrane region" description="Helical" evidence="7">
    <location>
        <begin position="87"/>
        <end position="109"/>
    </location>
</feature>
<protein>
    <submittedName>
        <fullName evidence="9">Sulfur deprivation response regulator</fullName>
    </submittedName>
</protein>
<keyword evidence="3 7" id="KW-0812">Transmembrane</keyword>
<keyword evidence="2" id="KW-0813">Transport</keyword>
<evidence type="ECO:0000256" key="7">
    <source>
        <dbReference type="SAM" id="Phobius"/>
    </source>
</evidence>
<feature type="transmembrane region" description="Helical" evidence="7">
    <location>
        <begin position="490"/>
        <end position="507"/>
    </location>
</feature>
<feature type="transmembrane region" description="Helical" evidence="7">
    <location>
        <begin position="12"/>
        <end position="44"/>
    </location>
</feature>
<accession>A0A6S6SV67</accession>
<dbReference type="SUPFAM" id="SSF116726">
    <property type="entry name" value="TrkA C-terminal domain-like"/>
    <property type="match status" value="2"/>
</dbReference>
<comment type="subcellular location">
    <subcellularLocation>
        <location evidence="1">Membrane</location>
        <topology evidence="1">Multi-pass membrane protein</topology>
    </subcellularLocation>
</comment>
<dbReference type="GO" id="GO:0006813">
    <property type="term" value="P:potassium ion transport"/>
    <property type="evidence" value="ECO:0007669"/>
    <property type="project" value="InterPro"/>
</dbReference>
<evidence type="ECO:0000256" key="3">
    <source>
        <dbReference type="ARBA" id="ARBA00022692"/>
    </source>
</evidence>
<evidence type="ECO:0000259" key="8">
    <source>
        <dbReference type="PROSITE" id="PS51202"/>
    </source>
</evidence>
<dbReference type="AlphaFoldDB" id="A0A6S6SV67"/>
<feature type="transmembrane region" description="Helical" evidence="7">
    <location>
        <begin position="544"/>
        <end position="564"/>
    </location>
</feature>
<keyword evidence="6 7" id="KW-0472">Membrane</keyword>